<dbReference type="SUPFAM" id="SSF52317">
    <property type="entry name" value="Class I glutamine amidotransferase-like"/>
    <property type="match status" value="1"/>
</dbReference>
<gene>
    <name evidence="4" type="ORF">O2N63_08385</name>
</gene>
<comment type="caution">
    <text evidence="4">The sequence shown here is derived from an EMBL/GenBank/DDBJ whole genome shotgun (WGS) entry which is preliminary data.</text>
</comment>
<dbReference type="InterPro" id="IPR052158">
    <property type="entry name" value="INH-QAR"/>
</dbReference>
<dbReference type="Pfam" id="PF12833">
    <property type="entry name" value="HTH_18"/>
    <property type="match status" value="1"/>
</dbReference>
<dbReference type="CDD" id="cd03136">
    <property type="entry name" value="GATase1_AraC_ArgR_like"/>
    <property type="match status" value="1"/>
</dbReference>
<dbReference type="SUPFAM" id="SSF46689">
    <property type="entry name" value="Homeodomain-like"/>
    <property type="match status" value="2"/>
</dbReference>
<dbReference type="Pfam" id="PF01965">
    <property type="entry name" value="DJ-1_PfpI"/>
    <property type="match status" value="1"/>
</dbReference>
<keyword evidence="1" id="KW-0805">Transcription regulation</keyword>
<keyword evidence="5" id="KW-1185">Reference proteome</keyword>
<evidence type="ECO:0000256" key="2">
    <source>
        <dbReference type="ARBA" id="ARBA00023163"/>
    </source>
</evidence>
<sequence>MNHVNIFEPGKPLTIGLLVLDAANTLSLAAVVDPLRAANRRAGRDLFHWLWFTADGTPATLTSGLQVPGQALDMRSDLDVIFVIAGFDLEAQSSPDLLRLLRQLSQSGKTIGGVDGGPWIMARAGLLNQHRATTHWEDLETFEIRFPEINVSRDRFVVDGRMITTGGAGSTLDLMLHLIRSRHGEALAMRTAGALIYEPDPTGHRPQTVTSPARLMARAPKVAHAIRIMEENLEEPPSIAQIARQLGMSQRSLETRFQQALNTSPGAYFLNLRLDEARRLASDTTRPVGEIALATGFGSAASFARAFKLAHGQSVTDMRQKA</sequence>
<dbReference type="Proteomes" id="UP001528040">
    <property type="component" value="Unassembled WGS sequence"/>
</dbReference>
<proteinExistence type="predicted"/>
<organism evidence="4 5">
    <name type="scientific">Aliiroseovarius salicola</name>
    <dbReference type="NCBI Taxonomy" id="3009082"/>
    <lineage>
        <taxon>Bacteria</taxon>
        <taxon>Pseudomonadati</taxon>
        <taxon>Pseudomonadota</taxon>
        <taxon>Alphaproteobacteria</taxon>
        <taxon>Rhodobacterales</taxon>
        <taxon>Paracoccaceae</taxon>
        <taxon>Aliiroseovarius</taxon>
    </lineage>
</organism>
<evidence type="ECO:0000313" key="4">
    <source>
        <dbReference type="EMBL" id="MDA5094106.1"/>
    </source>
</evidence>
<dbReference type="InterPro" id="IPR009057">
    <property type="entry name" value="Homeodomain-like_sf"/>
</dbReference>
<dbReference type="Gene3D" id="1.10.10.60">
    <property type="entry name" value="Homeodomain-like"/>
    <property type="match status" value="2"/>
</dbReference>
<protein>
    <submittedName>
        <fullName evidence="4">GlxA family transcriptional regulator</fullName>
    </submittedName>
</protein>
<dbReference type="PROSITE" id="PS01124">
    <property type="entry name" value="HTH_ARAC_FAMILY_2"/>
    <property type="match status" value="1"/>
</dbReference>
<feature type="domain" description="HTH araC/xylS-type" evidence="3">
    <location>
        <begin position="223"/>
        <end position="321"/>
    </location>
</feature>
<dbReference type="Gene3D" id="3.40.50.880">
    <property type="match status" value="1"/>
</dbReference>
<dbReference type="EMBL" id="JAQIIO010000003">
    <property type="protein sequence ID" value="MDA5094106.1"/>
    <property type="molecule type" value="Genomic_DNA"/>
</dbReference>
<dbReference type="SMART" id="SM00342">
    <property type="entry name" value="HTH_ARAC"/>
    <property type="match status" value="1"/>
</dbReference>
<evidence type="ECO:0000256" key="1">
    <source>
        <dbReference type="ARBA" id="ARBA00023015"/>
    </source>
</evidence>
<dbReference type="RefSeq" id="WP_271053794.1">
    <property type="nucleotide sequence ID" value="NZ_JAQIIO010000003.1"/>
</dbReference>
<keyword evidence="2" id="KW-0804">Transcription</keyword>
<name>A0ABT4W0S4_9RHOB</name>
<dbReference type="InterPro" id="IPR018060">
    <property type="entry name" value="HTH_AraC"/>
</dbReference>
<reference evidence="4 5" key="1">
    <citation type="submission" date="2023-01" db="EMBL/GenBank/DDBJ databases">
        <authorList>
            <person name="Yoon J.-W."/>
        </authorList>
    </citation>
    <scope>NUCLEOTIDE SEQUENCE [LARGE SCALE GENOMIC DNA]</scope>
    <source>
        <strain evidence="4 5">KMU-50</strain>
    </source>
</reference>
<evidence type="ECO:0000313" key="5">
    <source>
        <dbReference type="Proteomes" id="UP001528040"/>
    </source>
</evidence>
<dbReference type="InterPro" id="IPR002818">
    <property type="entry name" value="DJ-1/PfpI"/>
</dbReference>
<accession>A0ABT4W0S4</accession>
<dbReference type="InterPro" id="IPR029062">
    <property type="entry name" value="Class_I_gatase-like"/>
</dbReference>
<dbReference type="PANTHER" id="PTHR43130:SF3">
    <property type="entry name" value="HTH-TYPE TRANSCRIPTIONAL REGULATOR RV1931C"/>
    <property type="match status" value="1"/>
</dbReference>
<dbReference type="PANTHER" id="PTHR43130">
    <property type="entry name" value="ARAC-FAMILY TRANSCRIPTIONAL REGULATOR"/>
    <property type="match status" value="1"/>
</dbReference>
<evidence type="ECO:0000259" key="3">
    <source>
        <dbReference type="PROSITE" id="PS01124"/>
    </source>
</evidence>